<dbReference type="PANTHER" id="PTHR30457">
    <property type="entry name" value="5'-NUCLEOTIDASE SURE"/>
    <property type="match status" value="1"/>
</dbReference>
<evidence type="ECO:0000256" key="1">
    <source>
        <dbReference type="ARBA" id="ARBA00000815"/>
    </source>
</evidence>
<dbReference type="GO" id="GO:0000166">
    <property type="term" value="F:nucleotide binding"/>
    <property type="evidence" value="ECO:0007669"/>
    <property type="project" value="UniProtKB-KW"/>
</dbReference>
<comment type="similarity">
    <text evidence="4 9">Belongs to the SurE nucleotidase family.</text>
</comment>
<dbReference type="Proteomes" id="UP000005744">
    <property type="component" value="Unassembled WGS sequence"/>
</dbReference>
<protein>
    <recommendedName>
        <fullName evidence="9">5'-nucleotidase SurE</fullName>
        <ecNumber evidence="9">3.1.3.5</ecNumber>
    </recommendedName>
    <alternativeName>
        <fullName evidence="9">Nucleoside 5'-monophosphate phosphohydrolase</fullName>
    </alternativeName>
</protein>
<dbReference type="NCBIfam" id="TIGR00087">
    <property type="entry name" value="surE"/>
    <property type="match status" value="1"/>
</dbReference>
<comment type="cofactor">
    <cofactor evidence="9">
        <name>a divalent metal cation</name>
        <dbReference type="ChEBI" id="CHEBI:60240"/>
    </cofactor>
    <text evidence="9">Binds 1 divalent metal cation per subunit.</text>
</comment>
<dbReference type="NCBIfam" id="NF001490">
    <property type="entry name" value="PRK00346.1-4"/>
    <property type="match status" value="1"/>
</dbReference>
<dbReference type="GO" id="GO:0046872">
    <property type="term" value="F:metal ion binding"/>
    <property type="evidence" value="ECO:0007669"/>
    <property type="project" value="UniProtKB-UniRule"/>
</dbReference>
<feature type="binding site" evidence="9">
    <location>
        <position position="91"/>
    </location>
    <ligand>
        <name>a divalent metal cation</name>
        <dbReference type="ChEBI" id="CHEBI:60240"/>
    </ligand>
</feature>
<dbReference type="InterPro" id="IPR036523">
    <property type="entry name" value="SurE-like_sf"/>
</dbReference>
<evidence type="ECO:0000256" key="3">
    <source>
        <dbReference type="ARBA" id="ARBA00004496"/>
    </source>
</evidence>
<organism evidence="11 12">
    <name type="scientific">Beggiatoa alba B18LD</name>
    <dbReference type="NCBI Taxonomy" id="395493"/>
    <lineage>
        <taxon>Bacteria</taxon>
        <taxon>Pseudomonadati</taxon>
        <taxon>Pseudomonadota</taxon>
        <taxon>Gammaproteobacteria</taxon>
        <taxon>Thiotrichales</taxon>
        <taxon>Thiotrichaceae</taxon>
        <taxon>Beggiatoa</taxon>
    </lineage>
</organism>
<dbReference type="HOGENOM" id="CLU_045192_1_2_6"/>
<feature type="domain" description="Survival protein SurE-like phosphatase/nucleotidase" evidence="10">
    <location>
        <begin position="3"/>
        <end position="185"/>
    </location>
</feature>
<accession>I3CGK4</accession>
<dbReference type="Gene3D" id="3.40.1210.10">
    <property type="entry name" value="Survival protein SurE-like phosphatase/nucleotidase"/>
    <property type="match status" value="1"/>
</dbReference>
<comment type="catalytic activity">
    <reaction evidence="1 9">
        <text>a ribonucleoside 5'-phosphate + H2O = a ribonucleoside + phosphate</text>
        <dbReference type="Rhea" id="RHEA:12484"/>
        <dbReference type="ChEBI" id="CHEBI:15377"/>
        <dbReference type="ChEBI" id="CHEBI:18254"/>
        <dbReference type="ChEBI" id="CHEBI:43474"/>
        <dbReference type="ChEBI" id="CHEBI:58043"/>
        <dbReference type="EC" id="3.1.3.5"/>
    </reaction>
</comment>
<gene>
    <name evidence="9" type="primary">surE</name>
    <name evidence="11" type="ORF">BegalDRAFT_1873</name>
</gene>
<dbReference type="NCBIfam" id="NF001489">
    <property type="entry name" value="PRK00346.1-3"/>
    <property type="match status" value="1"/>
</dbReference>
<dbReference type="eggNOG" id="COG0496">
    <property type="taxonomic scope" value="Bacteria"/>
</dbReference>
<keyword evidence="6 9" id="KW-0479">Metal-binding</keyword>
<evidence type="ECO:0000256" key="2">
    <source>
        <dbReference type="ARBA" id="ARBA00001946"/>
    </source>
</evidence>
<evidence type="ECO:0000313" key="11">
    <source>
        <dbReference type="EMBL" id="EIJ42747.1"/>
    </source>
</evidence>
<dbReference type="STRING" id="395493.BegalDRAFT_1873"/>
<dbReference type="Pfam" id="PF01975">
    <property type="entry name" value="SurE"/>
    <property type="match status" value="1"/>
</dbReference>
<evidence type="ECO:0000256" key="4">
    <source>
        <dbReference type="ARBA" id="ARBA00011062"/>
    </source>
</evidence>
<evidence type="ECO:0000259" key="10">
    <source>
        <dbReference type="Pfam" id="PF01975"/>
    </source>
</evidence>
<feature type="binding site" evidence="9">
    <location>
        <position position="8"/>
    </location>
    <ligand>
        <name>a divalent metal cation</name>
        <dbReference type="ChEBI" id="CHEBI:60240"/>
    </ligand>
</feature>
<dbReference type="EC" id="3.1.3.5" evidence="9"/>
<evidence type="ECO:0000256" key="6">
    <source>
        <dbReference type="ARBA" id="ARBA00022723"/>
    </source>
</evidence>
<dbReference type="InterPro" id="IPR030048">
    <property type="entry name" value="SurE"/>
</dbReference>
<dbReference type="OrthoDB" id="9780815at2"/>
<sequence length="256" mass="27507">MKILVSNDDGYRAAGLACLVKKLKNFADVTVVAPDRNRSGASNSLTLENPLRAYTAENGFLYVDGTPTDCVHLAITGLLEELPDIVVSGINEGANLGDDVIYSGTVAAAMEGRFLGLPAIAVSLAGYPNPQHYETAATVVELLLQQFHGGDLPLPVDTILNVNVPNVAFQELQGMQVTRLGSRHRAAPVIKDQDPRGRNIYWVGAPGAEQDAGVGTDFHAIRHGFVSITPLHVDLTRYSALDATRGWLKPIETLKR</sequence>
<evidence type="ECO:0000256" key="7">
    <source>
        <dbReference type="ARBA" id="ARBA00022741"/>
    </source>
</evidence>
<keyword evidence="5 9" id="KW-0963">Cytoplasm</keyword>
<dbReference type="GO" id="GO:0008253">
    <property type="term" value="F:5'-nucleotidase activity"/>
    <property type="evidence" value="ECO:0007669"/>
    <property type="project" value="UniProtKB-UniRule"/>
</dbReference>
<dbReference type="AlphaFoldDB" id="I3CGK4"/>
<keyword evidence="8 9" id="KW-0378">Hydrolase</keyword>
<dbReference type="SUPFAM" id="SSF64167">
    <property type="entry name" value="SurE-like"/>
    <property type="match status" value="1"/>
</dbReference>
<comment type="function">
    <text evidence="9">Nucleotidase that shows phosphatase activity on nucleoside 5'-monophosphates.</text>
</comment>
<evidence type="ECO:0000313" key="12">
    <source>
        <dbReference type="Proteomes" id="UP000005744"/>
    </source>
</evidence>
<reference evidence="11 12" key="1">
    <citation type="submission" date="2011-11" db="EMBL/GenBank/DDBJ databases">
        <title>Improved High-Quality Draft sequence of Beggiatoa alba B18lD.</title>
        <authorList>
            <consortium name="US DOE Joint Genome Institute"/>
            <person name="Lucas S."/>
            <person name="Han J."/>
            <person name="Lapidus A."/>
            <person name="Cheng J.-F."/>
            <person name="Goodwin L."/>
            <person name="Pitluck S."/>
            <person name="Peters L."/>
            <person name="Mikhailova N."/>
            <person name="Held B."/>
            <person name="Detter J.C."/>
            <person name="Han C."/>
            <person name="Tapia R."/>
            <person name="Land M."/>
            <person name="Hauser L."/>
            <person name="Kyrpides N."/>
            <person name="Ivanova N."/>
            <person name="Pagani I."/>
            <person name="Samuel K."/>
            <person name="Teske A."/>
            <person name="Mueller J."/>
            <person name="Woyke T."/>
        </authorList>
    </citation>
    <scope>NUCLEOTIDE SEQUENCE [LARGE SCALE GENOMIC DNA]</scope>
    <source>
        <strain evidence="11 12">B18LD</strain>
    </source>
</reference>
<keyword evidence="7 9" id="KW-0547">Nucleotide-binding</keyword>
<evidence type="ECO:0000256" key="8">
    <source>
        <dbReference type="ARBA" id="ARBA00022801"/>
    </source>
</evidence>
<comment type="subcellular location">
    <subcellularLocation>
        <location evidence="3 9">Cytoplasm</location>
    </subcellularLocation>
</comment>
<comment type="cofactor">
    <cofactor evidence="2">
        <name>Mg(2+)</name>
        <dbReference type="ChEBI" id="CHEBI:18420"/>
    </cofactor>
</comment>
<dbReference type="GO" id="GO:0005737">
    <property type="term" value="C:cytoplasm"/>
    <property type="evidence" value="ECO:0007669"/>
    <property type="project" value="UniProtKB-SubCell"/>
</dbReference>
<dbReference type="GO" id="GO:0004309">
    <property type="term" value="F:exopolyphosphatase activity"/>
    <property type="evidence" value="ECO:0007669"/>
    <property type="project" value="TreeGrafter"/>
</dbReference>
<proteinExistence type="inferred from homology"/>
<dbReference type="RefSeq" id="WP_002685956.1">
    <property type="nucleotide sequence ID" value="NZ_JH600070.1"/>
</dbReference>
<dbReference type="FunFam" id="3.40.1210.10:FF:000001">
    <property type="entry name" value="5'/3'-nucleotidase SurE"/>
    <property type="match status" value="1"/>
</dbReference>
<name>I3CGK4_9GAMM</name>
<feature type="binding site" evidence="9">
    <location>
        <position position="9"/>
    </location>
    <ligand>
        <name>a divalent metal cation</name>
        <dbReference type="ChEBI" id="CHEBI:60240"/>
    </ligand>
</feature>
<evidence type="ECO:0000256" key="9">
    <source>
        <dbReference type="HAMAP-Rule" id="MF_00060"/>
    </source>
</evidence>
<keyword evidence="12" id="KW-1185">Reference proteome</keyword>
<evidence type="ECO:0000256" key="5">
    <source>
        <dbReference type="ARBA" id="ARBA00022490"/>
    </source>
</evidence>
<dbReference type="InterPro" id="IPR002828">
    <property type="entry name" value="SurE-like_Pase/nucleotidase"/>
</dbReference>
<dbReference type="GO" id="GO:0008254">
    <property type="term" value="F:3'-nucleotidase activity"/>
    <property type="evidence" value="ECO:0007669"/>
    <property type="project" value="TreeGrafter"/>
</dbReference>
<dbReference type="EMBL" id="JH600070">
    <property type="protein sequence ID" value="EIJ42747.1"/>
    <property type="molecule type" value="Genomic_DNA"/>
</dbReference>
<dbReference type="PANTHER" id="PTHR30457:SF12">
    <property type="entry name" value="5'_3'-NUCLEOTIDASE SURE"/>
    <property type="match status" value="1"/>
</dbReference>
<dbReference type="HAMAP" id="MF_00060">
    <property type="entry name" value="SurE"/>
    <property type="match status" value="1"/>
</dbReference>
<feature type="binding site" evidence="9">
    <location>
        <position position="39"/>
    </location>
    <ligand>
        <name>a divalent metal cation</name>
        <dbReference type="ChEBI" id="CHEBI:60240"/>
    </ligand>
</feature>